<evidence type="ECO:0000256" key="6">
    <source>
        <dbReference type="ARBA" id="ARBA00023237"/>
    </source>
</evidence>
<reference evidence="10 11" key="1">
    <citation type="journal article" date="2018" name="Int. J. Syst. Evol. Microbiol.">
        <title>Zhouia spongiae sp. nov., isolated from a marine sponge.</title>
        <authorList>
            <person name="Zhuang L."/>
            <person name="Lin B."/>
            <person name="Qin F."/>
            <person name="Luo L."/>
        </authorList>
    </citation>
    <scope>NUCLEOTIDE SEQUENCE [LARGE SCALE GENOMIC DNA]</scope>
    <source>
        <strain evidence="10 11">HN-Y44</strain>
    </source>
</reference>
<dbReference type="Proteomes" id="UP000829476">
    <property type="component" value="Chromosome"/>
</dbReference>
<comment type="subcellular location">
    <subcellularLocation>
        <location evidence="1 7">Cell outer membrane</location>
        <topology evidence="1 7">Multi-pass membrane protein</topology>
    </subcellularLocation>
</comment>
<sequence>MSKTSNLLFKSQTKSYRSCLNLLKRNFGLIIYVSLSLLFHSAYAFSKPGINAETVNTIKNPQGFEVSGTVLDQNGTPLIGAGISEKGTMNGTQTDFDGNFSLTVAEKDAVLIVSYIGFLSQEVKVQGQSSVKVVLKEDVAALDEVVVVGYGTQKKTNLTGAVVSVGDRVLNKRKIANPSSMLQGVLPGLQVVQNSGAPNGNNATLLVRGFGTFSGAGVSPLVVIDGIPGELSGINPNDIETVTLLKDAASAAIYGSRAANGVILVTTKQGKKGKMSLTYDFNIGRHTPTTLPKLITNSAEYMELYNEAATNSSGASPIYTNEEINAYRNSTDETLYPNFDWLDFMVNPAYVQNHHLGLNGGSEKTTYSVGLGYINQPGTIEPYEYNKYNLRLNIVSQVKDWIRIGVNTSIGYDVTDDVGTENLYTSILSSGPTYAPTLPDGRYARNAYEKEVNGNRFQANPYAMSRELLSRRKGLQLQTNAFIDFSILDGLIWRIKGGLNLNNSKTKTFDGEFEAYNYHSGKLSKIENTNSLDISTFNDLYPVFYSHLTYDKMFGDHGVRVLGGYQMESYKYETLGLGRKSYFLNTVQEINAGPAATQYTSGNSEEWSMLSWFGRVNYAFKDKYLLEVNMRADGSSRFSEGNKWGYFPSFSLGWKLSEEDFMKNISWVSALKIRGSHGVLGNQDIGYYPYQNVLNIGANSPFIYGVYPIDGEIVTAVSASSLVNRDIKWETTTVTNIGFDMSLFNHKLGINFDWFNKMTDDILRRAQIPAYLGLNAPIINDGTLKNTGFELAANYRDVVGEVSYSVGGNVQAFKNELVKFGEREIGNLTINEEGHPYNDWYMWEWDGIFQSQSEIDNSAAQSPEPQPGDLKYKDQNNDGVIDQDDRIHISGAFPKFTYNFNISLEWRNFDLGMRFYGSHGGKKFLNNQGAAPFYKGTPPTTDWRNRWTPENPSTTMPRIYAGEDHSQIFNSMSTYFLRNVSYLRLQNMQIGYTLPEALTGKIGLSNLRVYYAGDNILTFSKLDGFDPERVGNSGTLANYPQNKIHSLGLSVNF</sequence>
<dbReference type="Pfam" id="PF13715">
    <property type="entry name" value="CarbopepD_reg_2"/>
    <property type="match status" value="1"/>
</dbReference>
<dbReference type="SUPFAM" id="SSF56935">
    <property type="entry name" value="Porins"/>
    <property type="match status" value="1"/>
</dbReference>
<comment type="similarity">
    <text evidence="7">Belongs to the TonB-dependent receptor family.</text>
</comment>
<dbReference type="NCBIfam" id="TIGR04056">
    <property type="entry name" value="OMP_RagA_SusC"/>
    <property type="match status" value="1"/>
</dbReference>
<keyword evidence="10" id="KW-0675">Receptor</keyword>
<accession>A0ABY3YLM6</accession>
<evidence type="ECO:0000313" key="11">
    <source>
        <dbReference type="Proteomes" id="UP000829476"/>
    </source>
</evidence>
<evidence type="ECO:0000259" key="9">
    <source>
        <dbReference type="Pfam" id="PF07715"/>
    </source>
</evidence>
<keyword evidence="4 7" id="KW-0812">Transmembrane</keyword>
<dbReference type="Gene3D" id="2.40.170.20">
    <property type="entry name" value="TonB-dependent receptor, beta-barrel domain"/>
    <property type="match status" value="1"/>
</dbReference>
<dbReference type="RefSeq" id="WP_242937152.1">
    <property type="nucleotide sequence ID" value="NZ_CP094326.1"/>
</dbReference>
<dbReference type="InterPro" id="IPR037066">
    <property type="entry name" value="Plug_dom_sf"/>
</dbReference>
<dbReference type="InterPro" id="IPR023997">
    <property type="entry name" value="TonB-dep_OMP_SusC/RagA_CS"/>
</dbReference>
<feature type="domain" description="TonB-dependent receptor plug" evidence="9">
    <location>
        <begin position="155"/>
        <end position="262"/>
    </location>
</feature>
<dbReference type="InterPro" id="IPR039426">
    <property type="entry name" value="TonB-dep_rcpt-like"/>
</dbReference>
<dbReference type="Pfam" id="PF07715">
    <property type="entry name" value="Plug"/>
    <property type="match status" value="1"/>
</dbReference>
<gene>
    <name evidence="10" type="ORF">MQE36_16915</name>
</gene>
<evidence type="ECO:0000256" key="4">
    <source>
        <dbReference type="ARBA" id="ARBA00022692"/>
    </source>
</evidence>
<dbReference type="Gene3D" id="2.60.40.1120">
    <property type="entry name" value="Carboxypeptidase-like, regulatory domain"/>
    <property type="match status" value="1"/>
</dbReference>
<evidence type="ECO:0000256" key="8">
    <source>
        <dbReference type="SAM" id="MobiDB-lite"/>
    </source>
</evidence>
<evidence type="ECO:0000256" key="2">
    <source>
        <dbReference type="ARBA" id="ARBA00022448"/>
    </source>
</evidence>
<keyword evidence="6 7" id="KW-0998">Cell outer membrane</keyword>
<proteinExistence type="inferred from homology"/>
<organism evidence="10 11">
    <name type="scientific">Zhouia spongiae</name>
    <dbReference type="NCBI Taxonomy" id="2202721"/>
    <lineage>
        <taxon>Bacteria</taxon>
        <taxon>Pseudomonadati</taxon>
        <taxon>Bacteroidota</taxon>
        <taxon>Flavobacteriia</taxon>
        <taxon>Flavobacteriales</taxon>
        <taxon>Flavobacteriaceae</taxon>
        <taxon>Zhouia</taxon>
    </lineage>
</organism>
<evidence type="ECO:0000313" key="10">
    <source>
        <dbReference type="EMBL" id="UNY98746.1"/>
    </source>
</evidence>
<feature type="region of interest" description="Disordered" evidence="8">
    <location>
        <begin position="856"/>
        <end position="876"/>
    </location>
</feature>
<dbReference type="NCBIfam" id="TIGR04057">
    <property type="entry name" value="SusC_RagA_signa"/>
    <property type="match status" value="1"/>
</dbReference>
<dbReference type="InterPro" id="IPR023996">
    <property type="entry name" value="TonB-dep_OMP_SusC/RagA"/>
</dbReference>
<name>A0ABY3YLM6_9FLAO</name>
<keyword evidence="11" id="KW-1185">Reference proteome</keyword>
<dbReference type="EMBL" id="CP094326">
    <property type="protein sequence ID" value="UNY98746.1"/>
    <property type="molecule type" value="Genomic_DNA"/>
</dbReference>
<dbReference type="InterPro" id="IPR036942">
    <property type="entry name" value="Beta-barrel_TonB_sf"/>
</dbReference>
<dbReference type="InterPro" id="IPR008969">
    <property type="entry name" value="CarboxyPept-like_regulatory"/>
</dbReference>
<keyword evidence="3 7" id="KW-1134">Transmembrane beta strand</keyword>
<evidence type="ECO:0000256" key="7">
    <source>
        <dbReference type="PROSITE-ProRule" id="PRU01360"/>
    </source>
</evidence>
<keyword evidence="2 7" id="KW-0813">Transport</keyword>
<dbReference type="PROSITE" id="PS52016">
    <property type="entry name" value="TONB_DEPENDENT_REC_3"/>
    <property type="match status" value="1"/>
</dbReference>
<evidence type="ECO:0000256" key="1">
    <source>
        <dbReference type="ARBA" id="ARBA00004571"/>
    </source>
</evidence>
<evidence type="ECO:0000256" key="5">
    <source>
        <dbReference type="ARBA" id="ARBA00023136"/>
    </source>
</evidence>
<dbReference type="Gene3D" id="2.170.130.10">
    <property type="entry name" value="TonB-dependent receptor, plug domain"/>
    <property type="match status" value="1"/>
</dbReference>
<keyword evidence="5 7" id="KW-0472">Membrane</keyword>
<protein>
    <submittedName>
        <fullName evidence="10">TonB-dependent receptor</fullName>
    </submittedName>
</protein>
<dbReference type="InterPro" id="IPR012910">
    <property type="entry name" value="Plug_dom"/>
</dbReference>
<dbReference type="SUPFAM" id="SSF49464">
    <property type="entry name" value="Carboxypeptidase regulatory domain-like"/>
    <property type="match status" value="1"/>
</dbReference>
<evidence type="ECO:0000256" key="3">
    <source>
        <dbReference type="ARBA" id="ARBA00022452"/>
    </source>
</evidence>